<dbReference type="PANTHER" id="PTHR19920:SF0">
    <property type="entry name" value="CYTOSOLIC IRON-SULFUR PROTEIN ASSEMBLY PROTEIN CIAO1-RELATED"/>
    <property type="match status" value="1"/>
</dbReference>
<protein>
    <submittedName>
        <fullName evidence="2">Uncharacterized protein</fullName>
    </submittedName>
</protein>
<accession>A0A8S1VM33</accession>
<dbReference type="GO" id="GO:0016226">
    <property type="term" value="P:iron-sulfur cluster assembly"/>
    <property type="evidence" value="ECO:0007669"/>
    <property type="project" value="TreeGrafter"/>
</dbReference>
<dbReference type="PANTHER" id="PTHR19920">
    <property type="entry name" value="WD40 PROTEIN CIAO1"/>
    <property type="match status" value="1"/>
</dbReference>
<evidence type="ECO:0000313" key="2">
    <source>
        <dbReference type="EMBL" id="CAD8179058.1"/>
    </source>
</evidence>
<gene>
    <name evidence="2" type="ORF">POCTA_138.1.T0720100</name>
</gene>
<evidence type="ECO:0000313" key="3">
    <source>
        <dbReference type="Proteomes" id="UP000683925"/>
    </source>
</evidence>
<keyword evidence="1" id="KW-0853">WD repeat</keyword>
<dbReference type="SMART" id="SM00320">
    <property type="entry name" value="WD40"/>
    <property type="match status" value="4"/>
</dbReference>
<evidence type="ECO:0000256" key="1">
    <source>
        <dbReference type="PROSITE-ProRule" id="PRU00221"/>
    </source>
</evidence>
<reference evidence="2" key="1">
    <citation type="submission" date="2021-01" db="EMBL/GenBank/DDBJ databases">
        <authorList>
            <consortium name="Genoscope - CEA"/>
            <person name="William W."/>
        </authorList>
    </citation>
    <scope>NUCLEOTIDE SEQUENCE</scope>
</reference>
<dbReference type="GO" id="GO:0097361">
    <property type="term" value="C:cytosolic [4Fe-4S] assembly targeting complex"/>
    <property type="evidence" value="ECO:0007669"/>
    <property type="project" value="TreeGrafter"/>
</dbReference>
<organism evidence="2 3">
    <name type="scientific">Paramecium octaurelia</name>
    <dbReference type="NCBI Taxonomy" id="43137"/>
    <lineage>
        <taxon>Eukaryota</taxon>
        <taxon>Sar</taxon>
        <taxon>Alveolata</taxon>
        <taxon>Ciliophora</taxon>
        <taxon>Intramacronucleata</taxon>
        <taxon>Oligohymenophorea</taxon>
        <taxon>Peniculida</taxon>
        <taxon>Parameciidae</taxon>
        <taxon>Paramecium</taxon>
    </lineage>
</organism>
<feature type="repeat" description="WD" evidence="1">
    <location>
        <begin position="113"/>
        <end position="144"/>
    </location>
</feature>
<dbReference type="Proteomes" id="UP000683925">
    <property type="component" value="Unassembled WGS sequence"/>
</dbReference>
<keyword evidence="3" id="KW-1185">Reference proteome</keyword>
<proteinExistence type="predicted"/>
<sequence length="334" mass="39101">MKMISKGLINDQNNSNFMFEYLSSVPTMQQWFWSLKFNYNTSMIFGGCIQKIQLFQFKNGYLKEIAQNFEKNANVCCLSSMNNSNFFISGNEEGIIRIRKCVGVNSPKGLIKLEVHISCITSLLINQQDNIIFSSSMDHQIIIWRKKNEWIHSQIIFGKIGKIYCLSLNQSETQLIACGSCKYIIIIQKSKDCNYWYIINKISLFQYGYRINFVDDSMFVFQPYCQSKLEVFVLNLDTKKFTKTKDIDVFCDSQTDNCFFPIQFVNRKQSILINKNGNYINILQLNNFHNFTLIQSINFNTQCLYGTISNDGEYLVTWNSLQECIQIRKFQEQK</sequence>
<dbReference type="OrthoDB" id="317121at2759"/>
<name>A0A8S1VM33_PAROT</name>
<dbReference type="InterPro" id="IPR001680">
    <property type="entry name" value="WD40_rpt"/>
</dbReference>
<dbReference type="AlphaFoldDB" id="A0A8S1VM33"/>
<dbReference type="EMBL" id="CAJJDP010000071">
    <property type="protein sequence ID" value="CAD8179058.1"/>
    <property type="molecule type" value="Genomic_DNA"/>
</dbReference>
<comment type="caution">
    <text evidence="2">The sequence shown here is derived from an EMBL/GenBank/DDBJ whole genome shotgun (WGS) entry which is preliminary data.</text>
</comment>
<dbReference type="PROSITE" id="PS50082">
    <property type="entry name" value="WD_REPEATS_2"/>
    <property type="match status" value="1"/>
</dbReference>
<dbReference type="Pfam" id="PF00400">
    <property type="entry name" value="WD40"/>
    <property type="match status" value="1"/>
</dbReference>